<dbReference type="EnsemblPlants" id="LPERR09G01440.1">
    <property type="protein sequence ID" value="LPERR09G01440.1"/>
    <property type="gene ID" value="LPERR09G01440"/>
</dbReference>
<protein>
    <submittedName>
        <fullName evidence="1">Uncharacterized protein</fullName>
    </submittedName>
</protein>
<dbReference type="AlphaFoldDB" id="A0A0D9XBM5"/>
<dbReference type="HOGENOM" id="CLU_1878424_0_0_1"/>
<proteinExistence type="predicted"/>
<dbReference type="STRING" id="77586.A0A0D9XBM5"/>
<evidence type="ECO:0000313" key="2">
    <source>
        <dbReference type="Proteomes" id="UP000032180"/>
    </source>
</evidence>
<keyword evidence="2" id="KW-1185">Reference proteome</keyword>
<sequence length="136" mass="16427">MKPDDEKITEDIFSEKVNQWKMRKRMFKELWDTLRTARQGVGASENWLYTKRLRVSFKSLQERNARSKVCLEFILHPKLHLIVKWVFQCHLLLCCYANRFWEPTYADSLNFIARLQPVVSHLYRRLLFTNASFITK</sequence>
<reference evidence="1 2" key="1">
    <citation type="submission" date="2012-08" db="EMBL/GenBank/DDBJ databases">
        <title>Oryza genome evolution.</title>
        <authorList>
            <person name="Wing R.A."/>
        </authorList>
    </citation>
    <scope>NUCLEOTIDE SEQUENCE</scope>
</reference>
<dbReference type="Proteomes" id="UP000032180">
    <property type="component" value="Chromosome 9"/>
</dbReference>
<reference evidence="1" key="3">
    <citation type="submission" date="2015-04" db="UniProtKB">
        <authorList>
            <consortium name="EnsemblPlants"/>
        </authorList>
    </citation>
    <scope>IDENTIFICATION</scope>
</reference>
<dbReference type="Gramene" id="LPERR09G01440.1">
    <property type="protein sequence ID" value="LPERR09G01440.1"/>
    <property type="gene ID" value="LPERR09G01440"/>
</dbReference>
<accession>A0A0D9XBM5</accession>
<name>A0A0D9XBM5_9ORYZ</name>
<organism evidence="1 2">
    <name type="scientific">Leersia perrieri</name>
    <dbReference type="NCBI Taxonomy" id="77586"/>
    <lineage>
        <taxon>Eukaryota</taxon>
        <taxon>Viridiplantae</taxon>
        <taxon>Streptophyta</taxon>
        <taxon>Embryophyta</taxon>
        <taxon>Tracheophyta</taxon>
        <taxon>Spermatophyta</taxon>
        <taxon>Magnoliopsida</taxon>
        <taxon>Liliopsida</taxon>
        <taxon>Poales</taxon>
        <taxon>Poaceae</taxon>
        <taxon>BOP clade</taxon>
        <taxon>Oryzoideae</taxon>
        <taxon>Oryzeae</taxon>
        <taxon>Oryzinae</taxon>
        <taxon>Leersia</taxon>
    </lineage>
</organism>
<reference evidence="2" key="2">
    <citation type="submission" date="2013-12" db="EMBL/GenBank/DDBJ databases">
        <authorList>
            <person name="Yu Y."/>
            <person name="Lee S."/>
            <person name="de Baynast K."/>
            <person name="Wissotski M."/>
            <person name="Liu L."/>
            <person name="Talag J."/>
            <person name="Goicoechea J."/>
            <person name="Angelova A."/>
            <person name="Jetty R."/>
            <person name="Kudrna D."/>
            <person name="Golser W."/>
            <person name="Rivera L."/>
            <person name="Zhang J."/>
            <person name="Wing R."/>
        </authorList>
    </citation>
    <scope>NUCLEOTIDE SEQUENCE</scope>
</reference>
<evidence type="ECO:0000313" key="1">
    <source>
        <dbReference type="EnsemblPlants" id="LPERR09G01440.1"/>
    </source>
</evidence>